<sequence>MSGVRVDSAALTLIGPDGRTIPCAIGRSGACPAGEKREGDGRTPLGRWPIRTVLFRPGHAAPPAGMTLPWRWVRPDDGWSDDPADPAYNRPVRHPHGYSAERLVRDDGAYDVIVVLGHNDAPPVPGMGSAVFLHCSEGRLTAGCVAVEKDALLAVLPQLRPGDAVEIV</sequence>
<dbReference type="GO" id="GO:0008360">
    <property type="term" value="P:regulation of cell shape"/>
    <property type="evidence" value="ECO:0007669"/>
    <property type="project" value="UniProtKB-UniRule"/>
</dbReference>
<feature type="active site" description="Nucleophile" evidence="1">
    <location>
        <position position="144"/>
    </location>
</feature>
<dbReference type="GO" id="GO:0009252">
    <property type="term" value="P:peptidoglycan biosynthetic process"/>
    <property type="evidence" value="ECO:0007669"/>
    <property type="project" value="UniProtKB-KW"/>
</dbReference>
<evidence type="ECO:0000259" key="2">
    <source>
        <dbReference type="PROSITE" id="PS52029"/>
    </source>
</evidence>
<evidence type="ECO:0000256" key="1">
    <source>
        <dbReference type="PROSITE-ProRule" id="PRU01373"/>
    </source>
</evidence>
<protein>
    <submittedName>
        <fullName evidence="3">L,D-transpeptidase family protein</fullName>
    </submittedName>
</protein>
<dbReference type="PANTHER" id="PTHR38589">
    <property type="entry name" value="BLR0621 PROTEIN"/>
    <property type="match status" value="1"/>
</dbReference>
<proteinExistence type="predicted"/>
<keyword evidence="1" id="KW-0133">Cell shape</keyword>
<keyword evidence="1" id="KW-0961">Cell wall biogenesis/degradation</keyword>
<reference evidence="3" key="2">
    <citation type="submission" date="2021-04" db="EMBL/GenBank/DDBJ databases">
        <title>Isolation and genomic analysis of the ibuprofen-degrading bacterium Sphingomonas strain MPO218.</title>
        <authorList>
            <person name="Aulestia M."/>
            <person name="Flores A."/>
            <person name="Mangas E.L."/>
            <person name="Perez-Pulido A.J."/>
            <person name="Santero E."/>
            <person name="Camacho E.M."/>
        </authorList>
    </citation>
    <scope>NUCLEOTIDE SEQUENCE</scope>
    <source>
        <strain evidence="3">MPO218</strain>
    </source>
</reference>
<feature type="active site" description="Proton donor/acceptor" evidence="1">
    <location>
        <position position="134"/>
    </location>
</feature>
<gene>
    <name evidence="3" type="ORF">HRJ34_12805</name>
</gene>
<dbReference type="AlphaFoldDB" id="A0A975D7T4"/>
<dbReference type="PROSITE" id="PS52029">
    <property type="entry name" value="LD_TPASE"/>
    <property type="match status" value="1"/>
</dbReference>
<accession>A0A975D7T4</accession>
<comment type="pathway">
    <text evidence="1">Cell wall biogenesis; peptidoglycan biosynthesis.</text>
</comment>
<organism evidence="3 4">
    <name type="scientific">Rhizorhabdus wittichii</name>
    <dbReference type="NCBI Taxonomy" id="160791"/>
    <lineage>
        <taxon>Bacteria</taxon>
        <taxon>Pseudomonadati</taxon>
        <taxon>Pseudomonadota</taxon>
        <taxon>Alphaproteobacteria</taxon>
        <taxon>Sphingomonadales</taxon>
        <taxon>Sphingomonadaceae</taxon>
        <taxon>Rhizorhabdus</taxon>
    </lineage>
</organism>
<dbReference type="GO" id="GO:0071555">
    <property type="term" value="P:cell wall organization"/>
    <property type="evidence" value="ECO:0007669"/>
    <property type="project" value="UniProtKB-UniRule"/>
</dbReference>
<dbReference type="PANTHER" id="PTHR38589:SF1">
    <property type="entry name" value="BLR0621 PROTEIN"/>
    <property type="match status" value="1"/>
</dbReference>
<keyword evidence="1" id="KW-0573">Peptidoglycan synthesis</keyword>
<feature type="domain" description="L,D-TPase catalytic" evidence="2">
    <location>
        <begin position="1"/>
        <end position="168"/>
    </location>
</feature>
<dbReference type="InterPro" id="IPR005490">
    <property type="entry name" value="LD_TPept_cat_dom"/>
</dbReference>
<dbReference type="GO" id="GO:0016740">
    <property type="term" value="F:transferase activity"/>
    <property type="evidence" value="ECO:0007669"/>
    <property type="project" value="InterPro"/>
</dbReference>
<reference evidence="3" key="1">
    <citation type="submission" date="2020-07" db="EMBL/GenBank/DDBJ databases">
        <authorList>
            <person name="Camacho E."/>
        </authorList>
    </citation>
    <scope>NUCLEOTIDE SEQUENCE</scope>
    <source>
        <strain evidence="3">MPO218</strain>
    </source>
</reference>
<dbReference type="EMBL" id="CP059319">
    <property type="protein sequence ID" value="QTH24304.1"/>
    <property type="molecule type" value="Genomic_DNA"/>
</dbReference>
<dbReference type="Proteomes" id="UP000664914">
    <property type="component" value="Chromosome"/>
</dbReference>
<evidence type="ECO:0000313" key="4">
    <source>
        <dbReference type="Proteomes" id="UP000664914"/>
    </source>
</evidence>
<dbReference type="RefSeq" id="WP_208634267.1">
    <property type="nucleotide sequence ID" value="NZ_CP059319.1"/>
</dbReference>
<name>A0A975D7T4_9SPHN</name>
<evidence type="ECO:0000313" key="3">
    <source>
        <dbReference type="EMBL" id="QTH24304.1"/>
    </source>
</evidence>
<dbReference type="Pfam" id="PF03734">
    <property type="entry name" value="YkuD"/>
    <property type="match status" value="1"/>
</dbReference>